<dbReference type="GO" id="GO:0016853">
    <property type="term" value="F:isomerase activity"/>
    <property type="evidence" value="ECO:0007669"/>
    <property type="project" value="UniProtKB-KW"/>
</dbReference>
<accession>A0ABQ6GK19</accession>
<dbReference type="InterPro" id="IPR036237">
    <property type="entry name" value="Xyl_isomerase-like_sf"/>
</dbReference>
<dbReference type="EMBL" id="BSSQ01000029">
    <property type="protein sequence ID" value="GLX71284.1"/>
    <property type="molecule type" value="Genomic_DNA"/>
</dbReference>
<sequence length="250" mass="28316">MSKFSVAVQPYSVRDHLSKDYIGTLKQIAEIGYQGIELGPPPAGITIEEQKRFLDQIGLRTIGFHAGIEELASNPEGIADYLEAVDAEKYVALSYHFDSEEDLLVKAAKLNEIGNRLRKRGVQLLYHNHDWEFKTYNGVSQLDRLLQETDPDLVKLELDTYWVKRAGLDPVEYLSKLHGRCPLLHIKDMEAGESAFFAEIGEGILDFKAIARTAREVGTEWLVVEQDLSRRDPIESLAISYKNLKNLDLI</sequence>
<name>A0ABQ6GK19_9BACL</name>
<dbReference type="PANTHER" id="PTHR12110">
    <property type="entry name" value="HYDROXYPYRUVATE ISOMERASE"/>
    <property type="match status" value="1"/>
</dbReference>
<feature type="domain" description="Xylose isomerase-like TIM barrel" evidence="1">
    <location>
        <begin position="26"/>
        <end position="228"/>
    </location>
</feature>
<gene>
    <name evidence="2" type="ORF">MU1_56340</name>
</gene>
<dbReference type="Pfam" id="PF01261">
    <property type="entry name" value="AP_endonuc_2"/>
    <property type="match status" value="1"/>
</dbReference>
<dbReference type="RefSeq" id="WP_284242092.1">
    <property type="nucleotide sequence ID" value="NZ_BSSQ01000029.1"/>
</dbReference>
<proteinExistence type="predicted"/>
<evidence type="ECO:0000313" key="3">
    <source>
        <dbReference type="Proteomes" id="UP001157114"/>
    </source>
</evidence>
<keyword evidence="3" id="KW-1185">Reference proteome</keyword>
<dbReference type="InterPro" id="IPR013022">
    <property type="entry name" value="Xyl_isomerase-like_TIM-brl"/>
</dbReference>
<dbReference type="PANTHER" id="PTHR12110:SF41">
    <property type="entry name" value="INOSOSE DEHYDRATASE"/>
    <property type="match status" value="1"/>
</dbReference>
<keyword evidence="2" id="KW-0413">Isomerase</keyword>
<reference evidence="2 3" key="1">
    <citation type="submission" date="2023-03" db="EMBL/GenBank/DDBJ databases">
        <title>Draft genome sequence of the bacteria which degrade cell wall of Tricholomamatutake.</title>
        <authorList>
            <person name="Konishi Y."/>
            <person name="Fukuta Y."/>
            <person name="Shirasaka N."/>
        </authorList>
    </citation>
    <scope>NUCLEOTIDE SEQUENCE [LARGE SCALE GENOMIC DNA]</scope>
    <source>
        <strain evidence="3">mu1</strain>
    </source>
</reference>
<dbReference type="InterPro" id="IPR050312">
    <property type="entry name" value="IolE/XylAMocC-like"/>
</dbReference>
<evidence type="ECO:0000259" key="1">
    <source>
        <dbReference type="Pfam" id="PF01261"/>
    </source>
</evidence>
<dbReference type="Gene3D" id="3.20.20.150">
    <property type="entry name" value="Divalent-metal-dependent TIM barrel enzymes"/>
    <property type="match status" value="1"/>
</dbReference>
<dbReference type="SUPFAM" id="SSF51658">
    <property type="entry name" value="Xylose isomerase-like"/>
    <property type="match status" value="1"/>
</dbReference>
<evidence type="ECO:0000313" key="2">
    <source>
        <dbReference type="EMBL" id="GLX71284.1"/>
    </source>
</evidence>
<organism evidence="2 3">
    <name type="scientific">Paenibacillus glycanilyticus</name>
    <dbReference type="NCBI Taxonomy" id="126569"/>
    <lineage>
        <taxon>Bacteria</taxon>
        <taxon>Bacillati</taxon>
        <taxon>Bacillota</taxon>
        <taxon>Bacilli</taxon>
        <taxon>Bacillales</taxon>
        <taxon>Paenibacillaceae</taxon>
        <taxon>Paenibacillus</taxon>
    </lineage>
</organism>
<dbReference type="Proteomes" id="UP001157114">
    <property type="component" value="Unassembled WGS sequence"/>
</dbReference>
<comment type="caution">
    <text evidence="2">The sequence shown here is derived from an EMBL/GenBank/DDBJ whole genome shotgun (WGS) entry which is preliminary data.</text>
</comment>
<protein>
    <submittedName>
        <fullName evidence="2">Sugar phosphate isomerase</fullName>
    </submittedName>
</protein>